<protein>
    <recommendedName>
        <fullName evidence="1">SnoaL-like domain-containing protein</fullName>
    </recommendedName>
</protein>
<evidence type="ECO:0000259" key="1">
    <source>
        <dbReference type="Pfam" id="PF12680"/>
    </source>
</evidence>
<dbReference type="Gene3D" id="3.10.450.50">
    <property type="match status" value="1"/>
</dbReference>
<dbReference type="NCBIfam" id="TIGR02246">
    <property type="entry name" value="SgcJ/EcaC family oxidoreductase"/>
    <property type="match status" value="1"/>
</dbReference>
<accession>A0AA39GDM7</accession>
<comment type="caution">
    <text evidence="2">The sequence shown here is derived from an EMBL/GenBank/DDBJ whole genome shotgun (WGS) entry which is preliminary data.</text>
</comment>
<dbReference type="SUPFAM" id="SSF54427">
    <property type="entry name" value="NTF2-like"/>
    <property type="match status" value="1"/>
</dbReference>
<dbReference type="InterPro" id="IPR037401">
    <property type="entry name" value="SnoaL-like"/>
</dbReference>
<gene>
    <name evidence="2" type="ORF">NLU13_7878</name>
</gene>
<dbReference type="EMBL" id="JAPDFR010000007">
    <property type="protein sequence ID" value="KAK0385402.1"/>
    <property type="molecule type" value="Genomic_DNA"/>
</dbReference>
<name>A0AA39GDM7_SARSR</name>
<evidence type="ECO:0000313" key="2">
    <source>
        <dbReference type="EMBL" id="KAK0385402.1"/>
    </source>
</evidence>
<dbReference type="InterPro" id="IPR032710">
    <property type="entry name" value="NTF2-like_dom_sf"/>
</dbReference>
<proteinExistence type="predicted"/>
<reference evidence="2" key="1">
    <citation type="submission" date="2022-10" db="EMBL/GenBank/DDBJ databases">
        <title>Determination and structural analysis of whole genome sequence of Sarocladium strictum F4-1.</title>
        <authorList>
            <person name="Hu L."/>
            <person name="Jiang Y."/>
        </authorList>
    </citation>
    <scope>NUCLEOTIDE SEQUENCE</scope>
    <source>
        <strain evidence="2">F4-1</strain>
    </source>
</reference>
<dbReference type="AlphaFoldDB" id="A0AA39GDM7"/>
<dbReference type="InterPro" id="IPR011944">
    <property type="entry name" value="Steroid_delta5-4_isomerase"/>
</dbReference>
<keyword evidence="3" id="KW-1185">Reference proteome</keyword>
<dbReference type="Pfam" id="PF12680">
    <property type="entry name" value="SnoaL_2"/>
    <property type="match status" value="1"/>
</dbReference>
<sequence>MSPPPTDAITGVLHSYAAVLASCKDESSVSKSVEKMLELYTTDGVILPPHFRPSVGQDALRESYTRIFQTITLEIEFSIDEIVVMSPEWAFARTTAAGTKTMLATGASEPHENQELFIFHLEDGRWRIARYAFSSMKPLVQGGVRRS</sequence>
<organism evidence="2 3">
    <name type="scientific">Sarocladium strictum</name>
    <name type="common">Black bundle disease fungus</name>
    <name type="synonym">Acremonium strictum</name>
    <dbReference type="NCBI Taxonomy" id="5046"/>
    <lineage>
        <taxon>Eukaryota</taxon>
        <taxon>Fungi</taxon>
        <taxon>Dikarya</taxon>
        <taxon>Ascomycota</taxon>
        <taxon>Pezizomycotina</taxon>
        <taxon>Sordariomycetes</taxon>
        <taxon>Hypocreomycetidae</taxon>
        <taxon>Hypocreales</taxon>
        <taxon>Sarocladiaceae</taxon>
        <taxon>Sarocladium</taxon>
    </lineage>
</organism>
<feature type="domain" description="SnoaL-like" evidence="1">
    <location>
        <begin position="31"/>
        <end position="126"/>
    </location>
</feature>
<dbReference type="Proteomes" id="UP001175261">
    <property type="component" value="Unassembled WGS sequence"/>
</dbReference>
<evidence type="ECO:0000313" key="3">
    <source>
        <dbReference type="Proteomes" id="UP001175261"/>
    </source>
</evidence>